<sequence length="617" mass="69713">MNIRKKQKIRELFGYNEGQLPEKYLGISLIKGRVQKVTVMPLVEAIIKRASTWAGSLLSMQGKVIQIQYVLSSIFVYNMGIYKWPISVIQEGERYIINFLWSGSSDTMKAYTVSWEKVCKPRSEGGLGIRILKDINLSLLMKLARKFLDGDDDKAKFMRAKFTARNGDLCTYSTGSSVWSSLKWVMPMVKQNFGWIVGDEEDIDIWRDNWCASVFTKELVNNNARLNIDLGMIKIYRGKRDQKIWEPDLLGKLSTQFAHKTSPDIKAMIKAADNKSSYIMDLWISSILGGTKTIRFARNRKIHDNDCIDMEKEKRNWLTHIQDVAFTSTGCMHNIQEDLSIVHVLRVPGGPRKETLMKSCFWELPSMGEVKNNTDGASKGKPGKGGWVILLETGVKDSASNGWLIAWVEADPAVAVIAFQSRAIPWSLQGEWHESNLAKKKGMEASPVLEALTSGCSAESESVVSDREDGIEVFQFPDFPGKLVSYPPNSDMFRKFYITKALLGGRWGNFTEYAVGRMWNANMIWVNGDCLQRDDGEPMELLCRTVKQSSTSKVMWKKSQLDNIAQEGVELEAMLKVLSISRKKRANSRSEKVQKSQATRLMTGVGGNKKKGGDRER</sequence>
<evidence type="ECO:0000313" key="3">
    <source>
        <dbReference type="Proteomes" id="UP000541444"/>
    </source>
</evidence>
<comment type="caution">
    <text evidence="2">The sequence shown here is derived from an EMBL/GenBank/DDBJ whole genome shotgun (WGS) entry which is preliminary data.</text>
</comment>
<dbReference type="OrthoDB" id="1751077at2759"/>
<evidence type="ECO:0000313" key="2">
    <source>
        <dbReference type="EMBL" id="KAF6147220.1"/>
    </source>
</evidence>
<organism evidence="2 3">
    <name type="scientific">Kingdonia uniflora</name>
    <dbReference type="NCBI Taxonomy" id="39325"/>
    <lineage>
        <taxon>Eukaryota</taxon>
        <taxon>Viridiplantae</taxon>
        <taxon>Streptophyta</taxon>
        <taxon>Embryophyta</taxon>
        <taxon>Tracheophyta</taxon>
        <taxon>Spermatophyta</taxon>
        <taxon>Magnoliopsida</taxon>
        <taxon>Ranunculales</taxon>
        <taxon>Circaeasteraceae</taxon>
        <taxon>Kingdonia</taxon>
    </lineage>
</organism>
<gene>
    <name evidence="2" type="ORF">GIB67_039350</name>
</gene>
<protein>
    <submittedName>
        <fullName evidence="2">Uncharacterized protein</fullName>
    </submittedName>
</protein>
<name>A0A7J7LXG5_9MAGN</name>
<dbReference type="AlphaFoldDB" id="A0A7J7LXG5"/>
<evidence type="ECO:0000256" key="1">
    <source>
        <dbReference type="SAM" id="MobiDB-lite"/>
    </source>
</evidence>
<reference evidence="2 3" key="1">
    <citation type="journal article" date="2020" name="IScience">
        <title>Genome Sequencing of the Endangered Kingdonia uniflora (Circaeasteraceae, Ranunculales) Reveals Potential Mechanisms of Evolutionary Specialization.</title>
        <authorList>
            <person name="Sun Y."/>
            <person name="Deng T."/>
            <person name="Zhang A."/>
            <person name="Moore M.J."/>
            <person name="Landis J.B."/>
            <person name="Lin N."/>
            <person name="Zhang H."/>
            <person name="Zhang X."/>
            <person name="Huang J."/>
            <person name="Zhang X."/>
            <person name="Sun H."/>
            <person name="Wang H."/>
        </authorList>
    </citation>
    <scope>NUCLEOTIDE SEQUENCE [LARGE SCALE GENOMIC DNA]</scope>
    <source>
        <strain evidence="2">TB1705</strain>
        <tissue evidence="2">Leaf</tissue>
    </source>
</reference>
<dbReference type="PANTHER" id="PTHR33116">
    <property type="entry name" value="REVERSE TRANSCRIPTASE ZINC-BINDING DOMAIN-CONTAINING PROTEIN-RELATED-RELATED"/>
    <property type="match status" value="1"/>
</dbReference>
<feature type="region of interest" description="Disordered" evidence="1">
    <location>
        <begin position="583"/>
        <end position="617"/>
    </location>
</feature>
<keyword evidence="3" id="KW-1185">Reference proteome</keyword>
<accession>A0A7J7LXG5</accession>
<dbReference type="PANTHER" id="PTHR33116:SF80">
    <property type="entry name" value="REVERSE TRANSCRIPTASE ZINC-BINDING DOMAIN-CONTAINING PROTEIN"/>
    <property type="match status" value="1"/>
</dbReference>
<dbReference type="EMBL" id="JACGCM010001933">
    <property type="protein sequence ID" value="KAF6147220.1"/>
    <property type="molecule type" value="Genomic_DNA"/>
</dbReference>
<dbReference type="Proteomes" id="UP000541444">
    <property type="component" value="Unassembled WGS sequence"/>
</dbReference>
<proteinExistence type="predicted"/>